<gene>
    <name evidence="1" type="primary">A06g508290.1_BraROA</name>
    <name evidence="1" type="ORF">IGI04_024348</name>
</gene>
<keyword evidence="2" id="KW-1185">Reference proteome</keyword>
<comment type="caution">
    <text evidence="1">The sequence shown here is derived from an EMBL/GenBank/DDBJ whole genome shotgun (WGS) entry which is preliminary data.</text>
</comment>
<sequence length="65" mass="7813">MPTTYRHVRRLVRTLVMDQSCINVHNQISIPAAMVFFGIDKELRNIISARRHRKHFDSFMAMWLR</sequence>
<name>A0ABQ7M7T3_BRACM</name>
<dbReference type="Proteomes" id="UP000823674">
    <property type="component" value="Chromosome A06"/>
</dbReference>
<evidence type="ECO:0000313" key="1">
    <source>
        <dbReference type="EMBL" id="KAG5394385.1"/>
    </source>
</evidence>
<accession>A0ABQ7M7T3</accession>
<evidence type="ECO:0000313" key="2">
    <source>
        <dbReference type="Proteomes" id="UP000823674"/>
    </source>
</evidence>
<organism evidence="1 2">
    <name type="scientific">Brassica rapa subsp. trilocularis</name>
    <dbReference type="NCBI Taxonomy" id="1813537"/>
    <lineage>
        <taxon>Eukaryota</taxon>
        <taxon>Viridiplantae</taxon>
        <taxon>Streptophyta</taxon>
        <taxon>Embryophyta</taxon>
        <taxon>Tracheophyta</taxon>
        <taxon>Spermatophyta</taxon>
        <taxon>Magnoliopsida</taxon>
        <taxon>eudicotyledons</taxon>
        <taxon>Gunneridae</taxon>
        <taxon>Pentapetalae</taxon>
        <taxon>rosids</taxon>
        <taxon>malvids</taxon>
        <taxon>Brassicales</taxon>
        <taxon>Brassicaceae</taxon>
        <taxon>Brassiceae</taxon>
        <taxon>Brassica</taxon>
    </lineage>
</organism>
<proteinExistence type="predicted"/>
<protein>
    <submittedName>
        <fullName evidence="1">Uncharacterized protein</fullName>
    </submittedName>
</protein>
<dbReference type="EMBL" id="JADBGQ010000006">
    <property type="protein sequence ID" value="KAG5394385.1"/>
    <property type="molecule type" value="Genomic_DNA"/>
</dbReference>
<reference evidence="1 2" key="1">
    <citation type="submission" date="2021-03" db="EMBL/GenBank/DDBJ databases">
        <authorList>
            <person name="King G.J."/>
            <person name="Bancroft I."/>
            <person name="Baten A."/>
            <person name="Bloomfield J."/>
            <person name="Borpatragohain P."/>
            <person name="He Z."/>
            <person name="Irish N."/>
            <person name="Irwin J."/>
            <person name="Liu K."/>
            <person name="Mauleon R.P."/>
            <person name="Moore J."/>
            <person name="Morris R."/>
            <person name="Ostergaard L."/>
            <person name="Wang B."/>
            <person name="Wells R."/>
        </authorList>
    </citation>
    <scope>NUCLEOTIDE SEQUENCE [LARGE SCALE GENOMIC DNA]</scope>
    <source>
        <strain evidence="1">R-o-18</strain>
        <tissue evidence="1">Leaf</tissue>
    </source>
</reference>